<evidence type="ECO:0000256" key="1">
    <source>
        <dbReference type="ARBA" id="ARBA00007316"/>
    </source>
</evidence>
<keyword evidence="7" id="KW-0067">ATP-binding</keyword>
<evidence type="ECO:0000256" key="3">
    <source>
        <dbReference type="ARBA" id="ARBA00011903"/>
    </source>
</evidence>
<evidence type="ECO:0000259" key="11">
    <source>
        <dbReference type="Pfam" id="PF13614"/>
    </source>
</evidence>
<dbReference type="Proteomes" id="UP001310022">
    <property type="component" value="Unassembled WGS sequence"/>
</dbReference>
<proteinExistence type="inferred from homology"/>
<keyword evidence="10" id="KW-0472">Membrane</keyword>
<accession>A0AAN4W1X6</accession>
<keyword evidence="5" id="KW-0547">Nucleotide-binding</keyword>
<dbReference type="Pfam" id="PF13807">
    <property type="entry name" value="GNVR"/>
    <property type="match status" value="1"/>
</dbReference>
<dbReference type="RefSeq" id="WP_338238727.1">
    <property type="nucleotide sequence ID" value="NZ_BQKE01000003.1"/>
</dbReference>
<evidence type="ECO:0000313" key="14">
    <source>
        <dbReference type="Proteomes" id="UP001310022"/>
    </source>
</evidence>
<keyword evidence="10" id="KW-0812">Transmembrane</keyword>
<evidence type="ECO:0000256" key="9">
    <source>
        <dbReference type="ARBA" id="ARBA00051245"/>
    </source>
</evidence>
<keyword evidence="10" id="KW-1133">Transmembrane helix</keyword>
<feature type="transmembrane region" description="Helical" evidence="10">
    <location>
        <begin position="512"/>
        <end position="533"/>
    </location>
</feature>
<keyword evidence="8" id="KW-0829">Tyrosine-protein kinase</keyword>
<dbReference type="InterPro" id="IPR050445">
    <property type="entry name" value="Bact_polysacc_biosynth/exp"/>
</dbReference>
<feature type="domain" description="Tyrosine-protein kinase G-rich" evidence="12">
    <location>
        <begin position="452"/>
        <end position="528"/>
    </location>
</feature>
<comment type="catalytic activity">
    <reaction evidence="9">
        <text>L-tyrosyl-[protein] + ATP = O-phospho-L-tyrosyl-[protein] + ADP + H(+)</text>
        <dbReference type="Rhea" id="RHEA:10596"/>
        <dbReference type="Rhea" id="RHEA-COMP:10136"/>
        <dbReference type="Rhea" id="RHEA-COMP:20101"/>
        <dbReference type="ChEBI" id="CHEBI:15378"/>
        <dbReference type="ChEBI" id="CHEBI:30616"/>
        <dbReference type="ChEBI" id="CHEBI:46858"/>
        <dbReference type="ChEBI" id="CHEBI:61978"/>
        <dbReference type="ChEBI" id="CHEBI:456216"/>
        <dbReference type="EC" id="2.7.10.2"/>
    </reaction>
</comment>
<dbReference type="FunFam" id="3.40.50.300:FF:000527">
    <property type="entry name" value="Tyrosine-protein kinase etk"/>
    <property type="match status" value="1"/>
</dbReference>
<dbReference type="PANTHER" id="PTHR32309:SF13">
    <property type="entry name" value="FERRIC ENTEROBACTIN TRANSPORT PROTEIN FEPE"/>
    <property type="match status" value="1"/>
</dbReference>
<evidence type="ECO:0000256" key="2">
    <source>
        <dbReference type="ARBA" id="ARBA00008883"/>
    </source>
</evidence>
<sequence>MGQIIKGERLNIGALFQQALQHWYWFAISISICLAIAFWHIYTSPLVFEVAAKVLLIEKSGNKAPEDFIKGMELFSQDTELEDEIGLLGSYTMVQKTLRRLEKFDISYFRGNQYKKKELYRTSPFTVEFDRSKPQVAQQYVNFIVLDDQTVKLFYDIENGPLYDMTTELKTKEKIENASFEGEFPINKWFSNDYFRFKITFHETDLSDYYQEQFSFRINPLHKMTKDYKNKTSINPISQESSIVEIGIRGALPEKDVDFINTLIQVYLETDLERKNELGLQTIKFIDGQLEGVSDSLKSVEKSLESFRSDNEILDISTTSTNLYAKLDRLETEQRQLKSKLKYYEYIYEYLNASQNDFQDIVAPSSIGVDDPLLTNLLIELSQLNQEKAALDYSTESNNPVVQQINAKIKNGKSAVKENVSNIISTTEFAVNDLNKQLGQIKKTLSKLPGNERALVNIQRQFNINDNIYNYLLEKRAEAGIAIASNTSNKTVVDQAMLKGDFPVAPKPKITYLLALFFAILIPLVIIVLLDAVNDTISSKQQLETLTEIPILGQVPVGNKEMQKTVAVTHYAPDTVLAEAFRSIRVNLQYLTFKEEHKIIGVTSSISGEGKTFSSLNLSVVLAQAGKKTILIEGDLRRPKIATYWTASNFSTQKGLSSFLVGQHELNEIKQKTEVENLDVIVAGPTPPNPIDLISSNRMNDLIEQLKAEYDYIIVDTPPLTFVSEYIILRKLVDNTIYVVRANYTKAQLLEKINGLFLKKQIQNISILLNCVKAGYFTSDRYKSYAASYSKTYENKNGKKVKLKQKVN</sequence>
<keyword evidence="13" id="KW-0813">Transport</keyword>
<dbReference type="GO" id="GO:0005886">
    <property type="term" value="C:plasma membrane"/>
    <property type="evidence" value="ECO:0007669"/>
    <property type="project" value="UniProtKB-ARBA"/>
</dbReference>
<dbReference type="GO" id="GO:0042802">
    <property type="term" value="F:identical protein binding"/>
    <property type="evidence" value="ECO:0007669"/>
    <property type="project" value="UniProtKB-ARBA"/>
</dbReference>
<keyword evidence="4" id="KW-0808">Transferase</keyword>
<evidence type="ECO:0000313" key="13">
    <source>
        <dbReference type="EMBL" id="GJM63577.1"/>
    </source>
</evidence>
<dbReference type="CDD" id="cd05387">
    <property type="entry name" value="BY-kinase"/>
    <property type="match status" value="1"/>
</dbReference>
<comment type="similarity">
    <text evidence="1">Belongs to the CpsD/CapB family.</text>
</comment>
<dbReference type="EMBL" id="BQKE01000003">
    <property type="protein sequence ID" value="GJM63577.1"/>
    <property type="molecule type" value="Genomic_DNA"/>
</dbReference>
<organism evidence="13 14">
    <name type="scientific">Persicobacter diffluens</name>
    <dbReference type="NCBI Taxonomy" id="981"/>
    <lineage>
        <taxon>Bacteria</taxon>
        <taxon>Pseudomonadati</taxon>
        <taxon>Bacteroidota</taxon>
        <taxon>Cytophagia</taxon>
        <taxon>Cytophagales</taxon>
        <taxon>Persicobacteraceae</taxon>
        <taxon>Persicobacter</taxon>
    </lineage>
</organism>
<keyword evidence="6" id="KW-0418">Kinase</keyword>
<dbReference type="PANTHER" id="PTHR32309">
    <property type="entry name" value="TYROSINE-PROTEIN KINASE"/>
    <property type="match status" value="1"/>
</dbReference>
<feature type="transmembrane region" description="Helical" evidence="10">
    <location>
        <begin position="23"/>
        <end position="42"/>
    </location>
</feature>
<feature type="domain" description="AAA" evidence="11">
    <location>
        <begin position="598"/>
        <end position="729"/>
    </location>
</feature>
<dbReference type="GO" id="GO:0004715">
    <property type="term" value="F:non-membrane spanning protein tyrosine kinase activity"/>
    <property type="evidence" value="ECO:0007669"/>
    <property type="project" value="UniProtKB-EC"/>
</dbReference>
<dbReference type="InterPro" id="IPR027417">
    <property type="entry name" value="P-loop_NTPase"/>
</dbReference>
<gene>
    <name evidence="13" type="primary">wzc</name>
    <name evidence="13" type="ORF">PEDI_41290</name>
</gene>
<dbReference type="InterPro" id="IPR025669">
    <property type="entry name" value="AAA_dom"/>
</dbReference>
<dbReference type="EC" id="2.7.10.2" evidence="3"/>
<comment type="similarity">
    <text evidence="2">Belongs to the etk/wzc family.</text>
</comment>
<dbReference type="InterPro" id="IPR032807">
    <property type="entry name" value="GNVR"/>
</dbReference>
<dbReference type="GO" id="GO:0005524">
    <property type="term" value="F:ATP binding"/>
    <property type="evidence" value="ECO:0007669"/>
    <property type="project" value="UniProtKB-KW"/>
</dbReference>
<dbReference type="Pfam" id="PF13614">
    <property type="entry name" value="AAA_31"/>
    <property type="match status" value="1"/>
</dbReference>
<evidence type="ECO:0000256" key="8">
    <source>
        <dbReference type="ARBA" id="ARBA00023137"/>
    </source>
</evidence>
<evidence type="ECO:0000259" key="12">
    <source>
        <dbReference type="Pfam" id="PF13807"/>
    </source>
</evidence>
<evidence type="ECO:0000256" key="5">
    <source>
        <dbReference type="ARBA" id="ARBA00022741"/>
    </source>
</evidence>
<name>A0AAN4W1X6_9BACT</name>
<dbReference type="NCBIfam" id="TIGR01007">
    <property type="entry name" value="eps_fam"/>
    <property type="match status" value="1"/>
</dbReference>
<dbReference type="SUPFAM" id="SSF52540">
    <property type="entry name" value="P-loop containing nucleoside triphosphate hydrolases"/>
    <property type="match status" value="1"/>
</dbReference>
<dbReference type="Gene3D" id="3.40.50.300">
    <property type="entry name" value="P-loop containing nucleotide triphosphate hydrolases"/>
    <property type="match status" value="1"/>
</dbReference>
<evidence type="ECO:0000256" key="6">
    <source>
        <dbReference type="ARBA" id="ARBA00022777"/>
    </source>
</evidence>
<keyword evidence="14" id="KW-1185">Reference proteome</keyword>
<reference evidence="13 14" key="1">
    <citation type="submission" date="2021-12" db="EMBL/GenBank/DDBJ databases">
        <title>Genome sequencing of bacteria with rrn-lacking chromosome and rrn-plasmid.</title>
        <authorList>
            <person name="Anda M."/>
            <person name="Iwasaki W."/>
        </authorList>
    </citation>
    <scope>NUCLEOTIDE SEQUENCE [LARGE SCALE GENOMIC DNA]</scope>
    <source>
        <strain evidence="13 14">NBRC 15940</strain>
    </source>
</reference>
<evidence type="ECO:0000256" key="10">
    <source>
        <dbReference type="SAM" id="Phobius"/>
    </source>
</evidence>
<evidence type="ECO:0000256" key="4">
    <source>
        <dbReference type="ARBA" id="ARBA00022679"/>
    </source>
</evidence>
<dbReference type="InterPro" id="IPR005702">
    <property type="entry name" value="Wzc-like_C"/>
</dbReference>
<keyword evidence="13" id="KW-0762">Sugar transport</keyword>
<evidence type="ECO:0000256" key="7">
    <source>
        <dbReference type="ARBA" id="ARBA00022840"/>
    </source>
</evidence>
<protein>
    <recommendedName>
        <fullName evidence="3">non-specific protein-tyrosine kinase</fullName>
        <ecNumber evidence="3">2.7.10.2</ecNumber>
    </recommendedName>
</protein>
<comment type="caution">
    <text evidence="13">The sequence shown here is derived from an EMBL/GenBank/DDBJ whole genome shotgun (WGS) entry which is preliminary data.</text>
</comment>
<dbReference type="AlphaFoldDB" id="A0AAN4W1X6"/>